<dbReference type="Proteomes" id="UP000663828">
    <property type="component" value="Unassembled WGS sequence"/>
</dbReference>
<evidence type="ECO:0000313" key="2">
    <source>
        <dbReference type="EMBL" id="CAF1314379.1"/>
    </source>
</evidence>
<comment type="caution">
    <text evidence="2">The sequence shown here is derived from an EMBL/GenBank/DDBJ whole genome shotgun (WGS) entry which is preliminary data.</text>
</comment>
<evidence type="ECO:0000313" key="3">
    <source>
        <dbReference type="Proteomes" id="UP000663828"/>
    </source>
</evidence>
<feature type="compositionally biased region" description="Basic and acidic residues" evidence="1">
    <location>
        <begin position="404"/>
        <end position="417"/>
    </location>
</feature>
<dbReference type="EMBL" id="CAJNOR010002582">
    <property type="protein sequence ID" value="CAF1314379.1"/>
    <property type="molecule type" value="Genomic_DNA"/>
</dbReference>
<evidence type="ECO:0000256" key="1">
    <source>
        <dbReference type="SAM" id="MobiDB-lite"/>
    </source>
</evidence>
<gene>
    <name evidence="2" type="ORF">XAT740_LOCUS29561</name>
</gene>
<reference evidence="2" key="1">
    <citation type="submission" date="2021-02" db="EMBL/GenBank/DDBJ databases">
        <authorList>
            <person name="Nowell W R."/>
        </authorList>
    </citation>
    <scope>NUCLEOTIDE SEQUENCE</scope>
</reference>
<proteinExistence type="predicted"/>
<feature type="region of interest" description="Disordered" evidence="1">
    <location>
        <begin position="396"/>
        <end position="417"/>
    </location>
</feature>
<name>A0A815EFK1_ADIRI</name>
<sequence length="513" mass="58993">MAEPKNKLVKVIVDAGYHLLNYLGGVDATNYLEIVRTDLQICSLAIVSDHEFFEILKTFNHDQPFTVPEEMYQCYLHENNIIDFRLVPVHPCDLLLKQPIQRLYVHSSFTAEAFEKLSKTYRTSIFQCYSRLLSFNTDFYSANYGLLDYELYAETVGSNRDLNDYEKRFFKRSTFFQVHNNPQNSIEFVKTLNEFLTNFTDRFLSVYWIEAIDFSKFIITGGSVINSLCQVSFSDTHEQDINLIYPSASPTEFTEAVMQCIDNLRNNTLQYSKCQIIVEEIPMLRRYDIHLPCGIKLNFSYISSMEDGNNSLCHILNGFDIDICQVAYTACMAQLERINFDGNFTHLINQTLTPLYRIEHQEIINDDGEVQSLNRIDYKLIWFTSSLAIMSSSTHASTPINATDDSRPLESPVKHKEQSSCATNIGKTAGLDVKFVKASEFASSAEKSAKIEQNEITDEELLQMAVMFENKHLEFLSNVKKNWRAAAKTILANSDQRKQYKADKQINDKYGVL</sequence>
<accession>A0A815EFK1</accession>
<keyword evidence="3" id="KW-1185">Reference proteome</keyword>
<protein>
    <submittedName>
        <fullName evidence="2">Uncharacterized protein</fullName>
    </submittedName>
</protein>
<dbReference type="AlphaFoldDB" id="A0A815EFK1"/>
<organism evidence="2 3">
    <name type="scientific">Adineta ricciae</name>
    <name type="common">Rotifer</name>
    <dbReference type="NCBI Taxonomy" id="249248"/>
    <lineage>
        <taxon>Eukaryota</taxon>
        <taxon>Metazoa</taxon>
        <taxon>Spiralia</taxon>
        <taxon>Gnathifera</taxon>
        <taxon>Rotifera</taxon>
        <taxon>Eurotatoria</taxon>
        <taxon>Bdelloidea</taxon>
        <taxon>Adinetida</taxon>
        <taxon>Adinetidae</taxon>
        <taxon>Adineta</taxon>
    </lineage>
</organism>